<protein>
    <submittedName>
        <fullName evidence="12">Mitochondrial carnitine/acylcarnitine carrier protein-like</fullName>
    </submittedName>
</protein>
<feature type="repeat" description="Solcar" evidence="9">
    <location>
        <begin position="4"/>
        <end position="95"/>
    </location>
</feature>
<keyword evidence="8 9" id="KW-0472">Membrane</keyword>
<gene>
    <name evidence="12" type="primary">LOC114335106</name>
</gene>
<proteinExistence type="inferred from homology"/>
<keyword evidence="4 9" id="KW-0812">Transmembrane</keyword>
<dbReference type="InterPro" id="IPR050567">
    <property type="entry name" value="Mitochondrial_Carrier"/>
</dbReference>
<keyword evidence="6 11" id="KW-1133">Transmembrane helix</keyword>
<dbReference type="Pfam" id="PF00153">
    <property type="entry name" value="Mito_carr"/>
    <property type="match status" value="3"/>
</dbReference>
<evidence type="ECO:0000256" key="1">
    <source>
        <dbReference type="ARBA" id="ARBA00004225"/>
    </source>
</evidence>
<dbReference type="GO" id="GO:0006839">
    <property type="term" value="P:mitochondrial transport"/>
    <property type="evidence" value="ECO:0007669"/>
    <property type="project" value="TreeGrafter"/>
</dbReference>
<dbReference type="InterPro" id="IPR002067">
    <property type="entry name" value="MCP"/>
</dbReference>
<dbReference type="Gene3D" id="1.50.40.10">
    <property type="entry name" value="Mitochondrial carrier domain"/>
    <property type="match status" value="1"/>
</dbReference>
<name>A0A6P7G9A8_DIAVI</name>
<keyword evidence="3 10" id="KW-0813">Transport</keyword>
<dbReference type="PANTHER" id="PTHR45624">
    <property type="entry name" value="MITOCHONDRIAL BASIC AMINO ACIDS TRANSPORTER-RELATED"/>
    <property type="match status" value="1"/>
</dbReference>
<feature type="transmembrane region" description="Helical" evidence="11">
    <location>
        <begin position="195"/>
        <end position="215"/>
    </location>
</feature>
<dbReference type="OrthoDB" id="14252at2759"/>
<dbReference type="GO" id="GO:0015227">
    <property type="term" value="F:O-acyl-L-carnitine transmembrane transporter activity"/>
    <property type="evidence" value="ECO:0007669"/>
    <property type="project" value="TreeGrafter"/>
</dbReference>
<dbReference type="InterPro" id="IPR023395">
    <property type="entry name" value="MCP_dom_sf"/>
</dbReference>
<evidence type="ECO:0000256" key="4">
    <source>
        <dbReference type="ARBA" id="ARBA00022692"/>
    </source>
</evidence>
<evidence type="ECO:0000256" key="3">
    <source>
        <dbReference type="ARBA" id="ARBA00022448"/>
    </source>
</evidence>
<dbReference type="RefSeq" id="XP_028141418.1">
    <property type="nucleotide sequence ID" value="XM_028285617.1"/>
</dbReference>
<evidence type="ECO:0000313" key="12">
    <source>
        <dbReference type="RefSeq" id="XP_028141418.1"/>
    </source>
</evidence>
<feature type="transmembrane region" description="Helical" evidence="11">
    <location>
        <begin position="109"/>
        <end position="125"/>
    </location>
</feature>
<comment type="similarity">
    <text evidence="2 10">Belongs to the mitochondrial carrier (TC 2.A.29) family.</text>
</comment>
<dbReference type="GO" id="GO:1902603">
    <property type="term" value="P:carnitine transmembrane transport"/>
    <property type="evidence" value="ECO:0007669"/>
    <property type="project" value="TreeGrafter"/>
</dbReference>
<evidence type="ECO:0000256" key="8">
    <source>
        <dbReference type="ARBA" id="ARBA00023136"/>
    </source>
</evidence>
<accession>A0A6P7G9A8</accession>
<feature type="repeat" description="Solcar" evidence="9">
    <location>
        <begin position="104"/>
        <end position="187"/>
    </location>
</feature>
<evidence type="ECO:0000256" key="7">
    <source>
        <dbReference type="ARBA" id="ARBA00023128"/>
    </source>
</evidence>
<dbReference type="PANTHER" id="PTHR45624:SF4">
    <property type="entry name" value="CONGESTED-LIKE TRACHEA PROTEIN-RELATED"/>
    <property type="match status" value="1"/>
</dbReference>
<sequence>MSGTSVLESFFCGGFGGICAVLVAHPLDTVKVRLQTMPVLKPGMPPLYLGLWHCIKKSTKDEGFFFVYKGMSAPLIAVTPLTAICFMSFEIGKKIFGPSDGSSLNNYQIFASGMFSGLCTAPLIAPGDRVKCLLQVQKSFSGPLDCVVQLYRKGGVSNLFRGLGATLIRDAPSTGVYFLTYDLIRRQLNKESPELDIIGTMCAGGFAAIFCWLLAMPIDVVKSKIQISLEEKHKQGVAEVLKEILKTEGAFGFFRGGTLILTRAFLGGSICFLSFEFCKDCLNSYKKRQNDKKSEVFEH</sequence>
<dbReference type="InterPro" id="IPR018108">
    <property type="entry name" value="MCP_transmembrane"/>
</dbReference>
<dbReference type="AlphaFoldDB" id="A0A6P7G9A8"/>
<dbReference type="PROSITE" id="PS50920">
    <property type="entry name" value="SOLCAR"/>
    <property type="match status" value="3"/>
</dbReference>
<dbReference type="SUPFAM" id="SSF103506">
    <property type="entry name" value="Mitochondrial carrier"/>
    <property type="match status" value="1"/>
</dbReference>
<dbReference type="GO" id="GO:0031966">
    <property type="term" value="C:mitochondrial membrane"/>
    <property type="evidence" value="ECO:0007669"/>
    <property type="project" value="UniProtKB-SubCell"/>
</dbReference>
<organism evidence="12">
    <name type="scientific">Diabrotica virgifera virgifera</name>
    <name type="common">western corn rootworm</name>
    <dbReference type="NCBI Taxonomy" id="50390"/>
    <lineage>
        <taxon>Eukaryota</taxon>
        <taxon>Metazoa</taxon>
        <taxon>Ecdysozoa</taxon>
        <taxon>Arthropoda</taxon>
        <taxon>Hexapoda</taxon>
        <taxon>Insecta</taxon>
        <taxon>Pterygota</taxon>
        <taxon>Neoptera</taxon>
        <taxon>Endopterygota</taxon>
        <taxon>Coleoptera</taxon>
        <taxon>Polyphaga</taxon>
        <taxon>Cucujiformia</taxon>
        <taxon>Chrysomeloidea</taxon>
        <taxon>Chrysomelidae</taxon>
        <taxon>Galerucinae</taxon>
        <taxon>Diabroticina</taxon>
        <taxon>Diabroticites</taxon>
        <taxon>Diabrotica</taxon>
    </lineage>
</organism>
<comment type="subcellular location">
    <subcellularLocation>
        <location evidence="1">Mitochondrion membrane</location>
        <topology evidence="1">Multi-pass membrane protein</topology>
    </subcellularLocation>
</comment>
<feature type="repeat" description="Solcar" evidence="9">
    <location>
        <begin position="195"/>
        <end position="281"/>
    </location>
</feature>
<evidence type="ECO:0000256" key="10">
    <source>
        <dbReference type="RuleBase" id="RU000488"/>
    </source>
</evidence>
<evidence type="ECO:0000256" key="2">
    <source>
        <dbReference type="ARBA" id="ARBA00006375"/>
    </source>
</evidence>
<evidence type="ECO:0000256" key="6">
    <source>
        <dbReference type="ARBA" id="ARBA00022989"/>
    </source>
</evidence>
<evidence type="ECO:0000256" key="5">
    <source>
        <dbReference type="ARBA" id="ARBA00022737"/>
    </source>
</evidence>
<evidence type="ECO:0000256" key="9">
    <source>
        <dbReference type="PROSITE-ProRule" id="PRU00282"/>
    </source>
</evidence>
<feature type="transmembrane region" description="Helical" evidence="11">
    <location>
        <begin position="66"/>
        <end position="89"/>
    </location>
</feature>
<feature type="transmembrane region" description="Helical" evidence="11">
    <location>
        <begin position="6"/>
        <end position="27"/>
    </location>
</feature>
<feature type="transmembrane region" description="Helical" evidence="11">
    <location>
        <begin position="260"/>
        <end position="278"/>
    </location>
</feature>
<keyword evidence="7" id="KW-0496">Mitochondrion</keyword>
<keyword evidence="5" id="KW-0677">Repeat</keyword>
<dbReference type="KEGG" id="dvv:114335106"/>
<reference evidence="12" key="1">
    <citation type="submission" date="2025-08" db="UniProtKB">
        <authorList>
            <consortium name="RefSeq"/>
        </authorList>
    </citation>
    <scope>IDENTIFICATION</scope>
    <source>
        <tissue evidence="12">Whole insect</tissue>
    </source>
</reference>
<dbReference type="PRINTS" id="PR00926">
    <property type="entry name" value="MITOCARRIER"/>
</dbReference>
<evidence type="ECO:0000256" key="11">
    <source>
        <dbReference type="SAM" id="Phobius"/>
    </source>
</evidence>
<dbReference type="InParanoid" id="A0A6P7G9A8"/>